<accession>X0ZTZ1</accession>
<dbReference type="EMBL" id="BART01003191">
    <property type="protein sequence ID" value="GAG72824.1"/>
    <property type="molecule type" value="Genomic_DNA"/>
</dbReference>
<dbReference type="AlphaFoldDB" id="X0ZTZ1"/>
<sequence length="50" mass="5518">MKQVFSKKGNIIVEEVPAPLISDNEVLVHVYYSCISAGTEISILKSQKNP</sequence>
<dbReference type="InterPro" id="IPR011032">
    <property type="entry name" value="GroES-like_sf"/>
</dbReference>
<protein>
    <submittedName>
        <fullName evidence="1">Uncharacterized protein</fullName>
    </submittedName>
</protein>
<reference evidence="1" key="1">
    <citation type="journal article" date="2014" name="Front. Microbiol.">
        <title>High frequency of phylogenetically diverse reductive dehalogenase-homologous genes in deep subseafloor sedimentary metagenomes.</title>
        <authorList>
            <person name="Kawai M."/>
            <person name="Futagami T."/>
            <person name="Toyoda A."/>
            <person name="Takaki Y."/>
            <person name="Nishi S."/>
            <person name="Hori S."/>
            <person name="Arai W."/>
            <person name="Tsubouchi T."/>
            <person name="Morono Y."/>
            <person name="Uchiyama I."/>
            <person name="Ito T."/>
            <person name="Fujiyama A."/>
            <person name="Inagaki F."/>
            <person name="Takami H."/>
        </authorList>
    </citation>
    <scope>NUCLEOTIDE SEQUENCE</scope>
    <source>
        <strain evidence="1">Expedition CK06-06</strain>
    </source>
</reference>
<name>X0ZTZ1_9ZZZZ</name>
<dbReference type="Gene3D" id="3.90.180.10">
    <property type="entry name" value="Medium-chain alcohol dehydrogenases, catalytic domain"/>
    <property type="match status" value="1"/>
</dbReference>
<dbReference type="SUPFAM" id="SSF50129">
    <property type="entry name" value="GroES-like"/>
    <property type="match status" value="1"/>
</dbReference>
<organism evidence="1">
    <name type="scientific">marine sediment metagenome</name>
    <dbReference type="NCBI Taxonomy" id="412755"/>
    <lineage>
        <taxon>unclassified sequences</taxon>
        <taxon>metagenomes</taxon>
        <taxon>ecological metagenomes</taxon>
    </lineage>
</organism>
<comment type="caution">
    <text evidence="1">The sequence shown here is derived from an EMBL/GenBank/DDBJ whole genome shotgun (WGS) entry which is preliminary data.</text>
</comment>
<evidence type="ECO:0000313" key="1">
    <source>
        <dbReference type="EMBL" id="GAG72824.1"/>
    </source>
</evidence>
<proteinExistence type="predicted"/>
<gene>
    <name evidence="1" type="ORF">S01H4_09025</name>
</gene>